<dbReference type="Pfam" id="PF16036">
    <property type="entry name" value="Chalcone_3"/>
    <property type="match status" value="1"/>
</dbReference>
<sequence length="201" mass="21786">MLRSALARSARNALFIGLIAASTFAAAGEVEVEGYKFQDTATVHNQALQLNGAATSSILSTRSTAVAFYLPRKQTTMEAAVAEKGAKRITFYMMRDVSSRDLANAMLDRIRQNAAEEFAKNIIQTSQLGVVFGNRAKLLKGDLVTIDYDPAKQTTEFSVNGQKVGDTIQGESFFPMMMKVWIGPKVRGSTRDGLLGVAPAK</sequence>
<evidence type="ECO:0000313" key="3">
    <source>
        <dbReference type="EMBL" id="PIM54485.1"/>
    </source>
</evidence>
<accession>A0A2G9CDM8</accession>
<organism evidence="3 4">
    <name type="scientific">Roseateles chitinivorans</name>
    <dbReference type="NCBI Taxonomy" id="2917965"/>
    <lineage>
        <taxon>Bacteria</taxon>
        <taxon>Pseudomonadati</taxon>
        <taxon>Pseudomonadota</taxon>
        <taxon>Betaproteobacteria</taxon>
        <taxon>Burkholderiales</taxon>
        <taxon>Sphaerotilaceae</taxon>
        <taxon>Roseateles</taxon>
    </lineage>
</organism>
<dbReference type="InterPro" id="IPR016087">
    <property type="entry name" value="Chalcone_isomerase"/>
</dbReference>
<dbReference type="InterPro" id="IPR016088">
    <property type="entry name" value="Chalcone_isomerase_3-sand"/>
</dbReference>
<evidence type="ECO:0000256" key="1">
    <source>
        <dbReference type="SAM" id="SignalP"/>
    </source>
</evidence>
<keyword evidence="4" id="KW-1185">Reference proteome</keyword>
<keyword evidence="1" id="KW-0732">Signal</keyword>
<protein>
    <recommendedName>
        <fullName evidence="2">Chalcone isomerase domain-containing protein</fullName>
    </recommendedName>
</protein>
<dbReference type="EMBL" id="PEOG01000009">
    <property type="protein sequence ID" value="PIM54485.1"/>
    <property type="molecule type" value="Genomic_DNA"/>
</dbReference>
<gene>
    <name evidence="3" type="ORF">CS062_03610</name>
</gene>
<proteinExistence type="predicted"/>
<evidence type="ECO:0000313" key="4">
    <source>
        <dbReference type="Proteomes" id="UP000231501"/>
    </source>
</evidence>
<dbReference type="Proteomes" id="UP000231501">
    <property type="component" value="Unassembled WGS sequence"/>
</dbReference>
<dbReference type="AlphaFoldDB" id="A0A2G9CDM8"/>
<dbReference type="RefSeq" id="WP_099860100.1">
    <property type="nucleotide sequence ID" value="NZ_PEOG01000009.1"/>
</dbReference>
<comment type="caution">
    <text evidence="3">The sequence shown here is derived from an EMBL/GenBank/DDBJ whole genome shotgun (WGS) entry which is preliminary data.</text>
</comment>
<feature type="chain" id="PRO_5013627793" description="Chalcone isomerase domain-containing protein" evidence="1">
    <location>
        <begin position="28"/>
        <end position="201"/>
    </location>
</feature>
<evidence type="ECO:0000259" key="2">
    <source>
        <dbReference type="Pfam" id="PF16036"/>
    </source>
</evidence>
<feature type="signal peptide" evidence="1">
    <location>
        <begin position="1"/>
        <end position="27"/>
    </location>
</feature>
<name>A0A2G9CDM8_9BURK</name>
<feature type="domain" description="Chalcone isomerase" evidence="2">
    <location>
        <begin position="30"/>
        <end position="196"/>
    </location>
</feature>
<dbReference type="OrthoDB" id="8905174at2"/>
<reference evidence="3 4" key="1">
    <citation type="submission" date="2017-11" db="EMBL/GenBank/DDBJ databases">
        <title>Draft genome sequence of Mitsuaria sp. HWN-4.</title>
        <authorList>
            <person name="Gundlapally S.R."/>
        </authorList>
    </citation>
    <scope>NUCLEOTIDE SEQUENCE [LARGE SCALE GENOMIC DNA]</scope>
    <source>
        <strain evidence="3 4">HWN-4</strain>
    </source>
</reference>
<dbReference type="Gene3D" id="3.50.70.10">
    <property type="match status" value="1"/>
</dbReference>